<dbReference type="PANTHER" id="PTHR42718">
    <property type="entry name" value="MAJOR FACILITATOR SUPERFAMILY MULTIDRUG TRANSPORTER MFSC"/>
    <property type="match status" value="1"/>
</dbReference>
<dbReference type="EMBL" id="CP096563">
    <property type="protein sequence ID" value="UPU40843.1"/>
    <property type="molecule type" value="Genomic_DNA"/>
</dbReference>
<accession>A0AB38R7J0</accession>
<sequence length="494" mass="51893">MTTQPASRTPELSKTDPGPRPVAAGVAILVATFFLILDLTVINVAFEPLQNDLGATFTDLQWILDSYATAMAGVLLFFGVCADRFGPRTVMITGAAIFAVASTFAALSTSVLPLIVSRGCQGIGAAALLASIPVLIVQNFAQDKRTIGFGIFGGASGIALAAGPIIGGVLLSWSWQWIFWINVPAMILVAAVLIPCKSSGDPQQPVARRLLSATVLGISMFSLVFVLTHAYDMGLTHPWILTGIVVTLSVFAAFVVMQRQPTMRLLDLGLFRNPTFVGINIVTLLVYLAVFPLILISVLYFEIINGLDPIATGLRLMVLTGALLVGSILAMPLQTALGRKNAVTLSLVMLAAGLALLRLLAPDSTWTILIAGFVVAGVGLGIFSPLRAEGTAALVPEETTGMASGTGNTLQELGVACGVAFLGSVFLHRLNSSLGVDIDQMQATAEADPSNSLALATAFVEAWDLVVTLSAAVVVVALVVWLVSAKERLFRYDA</sequence>
<evidence type="ECO:0000256" key="3">
    <source>
        <dbReference type="ARBA" id="ARBA00022989"/>
    </source>
</evidence>
<evidence type="ECO:0000313" key="7">
    <source>
        <dbReference type="EMBL" id="UPU40843.1"/>
    </source>
</evidence>
<feature type="transmembrane region" description="Helical" evidence="5">
    <location>
        <begin position="122"/>
        <end position="141"/>
    </location>
</feature>
<name>A0AB38R7J0_RHOSG</name>
<keyword evidence="8" id="KW-1185">Reference proteome</keyword>
<dbReference type="CDD" id="cd17321">
    <property type="entry name" value="MFS_MMR_MDR_like"/>
    <property type="match status" value="1"/>
</dbReference>
<evidence type="ECO:0000259" key="6">
    <source>
        <dbReference type="PROSITE" id="PS50850"/>
    </source>
</evidence>
<feature type="transmembrane region" description="Helical" evidence="5">
    <location>
        <begin position="94"/>
        <end position="116"/>
    </location>
</feature>
<protein>
    <submittedName>
        <fullName evidence="7">MFS transporter</fullName>
    </submittedName>
</protein>
<feature type="transmembrane region" description="Helical" evidence="5">
    <location>
        <begin position="313"/>
        <end position="330"/>
    </location>
</feature>
<evidence type="ECO:0000256" key="5">
    <source>
        <dbReference type="SAM" id="Phobius"/>
    </source>
</evidence>
<dbReference type="Pfam" id="PF00083">
    <property type="entry name" value="Sugar_tr"/>
    <property type="match status" value="1"/>
</dbReference>
<dbReference type="PANTHER" id="PTHR42718:SF49">
    <property type="entry name" value="EXPORT PROTEIN"/>
    <property type="match status" value="1"/>
</dbReference>
<dbReference type="Gene3D" id="1.20.1720.10">
    <property type="entry name" value="Multidrug resistance protein D"/>
    <property type="match status" value="1"/>
</dbReference>
<dbReference type="SUPFAM" id="SSF103473">
    <property type="entry name" value="MFS general substrate transporter"/>
    <property type="match status" value="1"/>
</dbReference>
<evidence type="ECO:0000256" key="4">
    <source>
        <dbReference type="ARBA" id="ARBA00023136"/>
    </source>
</evidence>
<dbReference type="PROSITE" id="PS50850">
    <property type="entry name" value="MFS"/>
    <property type="match status" value="1"/>
</dbReference>
<dbReference type="AlphaFoldDB" id="A0AB38R7J0"/>
<keyword evidence="2 5" id="KW-0812">Transmembrane</keyword>
<dbReference type="Proteomes" id="UP000831484">
    <property type="component" value="Chromosome"/>
</dbReference>
<feature type="transmembrane region" description="Helical" evidence="5">
    <location>
        <begin position="177"/>
        <end position="198"/>
    </location>
</feature>
<dbReference type="PRINTS" id="PR01036">
    <property type="entry name" value="TCRTETB"/>
</dbReference>
<gene>
    <name evidence="7" type="ORF">M0639_17355</name>
</gene>
<dbReference type="InterPro" id="IPR036259">
    <property type="entry name" value="MFS_trans_sf"/>
</dbReference>
<dbReference type="RefSeq" id="WP_064075640.1">
    <property type="nucleotide sequence ID" value="NZ_CP096563.1"/>
</dbReference>
<dbReference type="InterPro" id="IPR011701">
    <property type="entry name" value="MFS"/>
</dbReference>
<evidence type="ECO:0000256" key="1">
    <source>
        <dbReference type="ARBA" id="ARBA00004651"/>
    </source>
</evidence>
<organism evidence="7 8">
    <name type="scientific">Rhodococcus qingshengii JCM 15477</name>
    <dbReference type="NCBI Taxonomy" id="1303681"/>
    <lineage>
        <taxon>Bacteria</taxon>
        <taxon>Bacillati</taxon>
        <taxon>Actinomycetota</taxon>
        <taxon>Actinomycetes</taxon>
        <taxon>Mycobacteriales</taxon>
        <taxon>Nocardiaceae</taxon>
        <taxon>Rhodococcus</taxon>
        <taxon>Rhodococcus erythropolis group</taxon>
    </lineage>
</organism>
<evidence type="ECO:0000256" key="2">
    <source>
        <dbReference type="ARBA" id="ARBA00022692"/>
    </source>
</evidence>
<feature type="transmembrane region" description="Helical" evidence="5">
    <location>
        <begin position="462"/>
        <end position="483"/>
    </location>
</feature>
<keyword evidence="3 5" id="KW-1133">Transmembrane helix</keyword>
<feature type="transmembrane region" description="Helical" evidence="5">
    <location>
        <begin position="21"/>
        <end position="42"/>
    </location>
</feature>
<dbReference type="GO" id="GO:0005886">
    <property type="term" value="C:plasma membrane"/>
    <property type="evidence" value="ECO:0007669"/>
    <property type="project" value="UniProtKB-SubCell"/>
</dbReference>
<dbReference type="InterPro" id="IPR020846">
    <property type="entry name" value="MFS_dom"/>
</dbReference>
<dbReference type="InterPro" id="IPR005828">
    <property type="entry name" value="MFS_sugar_transport-like"/>
</dbReference>
<feature type="transmembrane region" description="Helical" evidence="5">
    <location>
        <begin position="366"/>
        <end position="388"/>
    </location>
</feature>
<keyword evidence="4 5" id="KW-0472">Membrane</keyword>
<feature type="transmembrane region" description="Helical" evidence="5">
    <location>
        <begin position="277"/>
        <end position="301"/>
    </location>
</feature>
<dbReference type="Gene3D" id="1.20.1250.20">
    <property type="entry name" value="MFS general substrate transporter like domains"/>
    <property type="match status" value="1"/>
</dbReference>
<feature type="transmembrane region" description="Helical" evidence="5">
    <location>
        <begin position="148"/>
        <end position="171"/>
    </location>
</feature>
<feature type="domain" description="Major facilitator superfamily (MFS) profile" evidence="6">
    <location>
        <begin position="24"/>
        <end position="488"/>
    </location>
</feature>
<comment type="subcellular location">
    <subcellularLocation>
        <location evidence="1">Cell membrane</location>
        <topology evidence="1">Multi-pass membrane protein</topology>
    </subcellularLocation>
</comment>
<feature type="transmembrane region" description="Helical" evidence="5">
    <location>
        <begin position="237"/>
        <end position="256"/>
    </location>
</feature>
<proteinExistence type="predicted"/>
<dbReference type="Pfam" id="PF07690">
    <property type="entry name" value="MFS_1"/>
    <property type="match status" value="1"/>
</dbReference>
<feature type="transmembrane region" description="Helical" evidence="5">
    <location>
        <begin position="409"/>
        <end position="427"/>
    </location>
</feature>
<evidence type="ECO:0000313" key="8">
    <source>
        <dbReference type="Proteomes" id="UP000831484"/>
    </source>
</evidence>
<reference evidence="8" key="1">
    <citation type="journal article" date="2022" name="Environ. Microbiol.">
        <title>Functional analysis, diversity, and distribution of carbendazim hydrolases MheI and CbmA, responsible for the initial step in carbendazim degradation.</title>
        <authorList>
            <person name="Zhang M."/>
            <person name="Bai X."/>
            <person name="Li Q."/>
            <person name="Zhang L."/>
            <person name="Zhu Q."/>
            <person name="Gao S."/>
            <person name="Ke Z."/>
            <person name="Jiang M."/>
            <person name="Hu J."/>
            <person name="Qiu J."/>
            <person name="Hong Q."/>
        </authorList>
    </citation>
    <scope>NUCLEOTIDE SEQUENCE [LARGE SCALE GENOMIC DNA]</scope>
    <source>
        <strain evidence="8">djl-6</strain>
    </source>
</reference>
<feature type="transmembrane region" description="Helical" evidence="5">
    <location>
        <begin position="62"/>
        <end position="82"/>
    </location>
</feature>
<feature type="transmembrane region" description="Helical" evidence="5">
    <location>
        <begin position="342"/>
        <end position="360"/>
    </location>
</feature>
<dbReference type="GO" id="GO:0022857">
    <property type="term" value="F:transmembrane transporter activity"/>
    <property type="evidence" value="ECO:0007669"/>
    <property type="project" value="InterPro"/>
</dbReference>
<feature type="transmembrane region" description="Helical" evidence="5">
    <location>
        <begin position="210"/>
        <end position="231"/>
    </location>
</feature>